<feature type="compositionally biased region" description="Basic and acidic residues" evidence="1">
    <location>
        <begin position="1"/>
        <end position="13"/>
    </location>
</feature>
<comment type="caution">
    <text evidence="2">The sequence shown here is derived from an EMBL/GenBank/DDBJ whole genome shotgun (WGS) entry which is preliminary data.</text>
</comment>
<feature type="compositionally biased region" description="Basic and acidic residues" evidence="1">
    <location>
        <begin position="111"/>
        <end position="123"/>
    </location>
</feature>
<feature type="region of interest" description="Disordered" evidence="1">
    <location>
        <begin position="1"/>
        <end position="292"/>
    </location>
</feature>
<protein>
    <submittedName>
        <fullName evidence="2">Uncharacterized protein</fullName>
    </submittedName>
</protein>
<feature type="compositionally biased region" description="Basic and acidic residues" evidence="1">
    <location>
        <begin position="77"/>
        <end position="94"/>
    </location>
</feature>
<feature type="compositionally biased region" description="Low complexity" evidence="1">
    <location>
        <begin position="328"/>
        <end position="339"/>
    </location>
</feature>
<organism evidence="2 3">
    <name type="scientific">Seminavis robusta</name>
    <dbReference type="NCBI Taxonomy" id="568900"/>
    <lineage>
        <taxon>Eukaryota</taxon>
        <taxon>Sar</taxon>
        <taxon>Stramenopiles</taxon>
        <taxon>Ochrophyta</taxon>
        <taxon>Bacillariophyta</taxon>
        <taxon>Bacillariophyceae</taxon>
        <taxon>Bacillariophycidae</taxon>
        <taxon>Naviculales</taxon>
        <taxon>Naviculaceae</taxon>
        <taxon>Seminavis</taxon>
    </lineage>
</organism>
<dbReference type="AlphaFoldDB" id="A0A9N8HAT7"/>
<feature type="region of interest" description="Disordered" evidence="1">
    <location>
        <begin position="459"/>
        <end position="492"/>
    </location>
</feature>
<gene>
    <name evidence="2" type="ORF">SEMRO_309_G113770.1</name>
</gene>
<feature type="compositionally biased region" description="Basic residues" evidence="1">
    <location>
        <begin position="393"/>
        <end position="403"/>
    </location>
</feature>
<name>A0A9N8HAT7_9STRA</name>
<sequence>MEAEENKDGDELRAPPSPDLLDPPASDEEVGRPPPHLPHLEYDEFLTLSKGEPLEEPEEFLDYLHPPFRLEPFPQQDGDRLLRDPPYRRVRMAEEDPLPLRPEPPPNVINDGRHGQEATRRDPSLPQPPLDGTVGFAADEDMATLDDLLAIIERQPEPPPDPPDDISRRNGTDAAIAPANRRPPDPPPHHQLVPRRLDEPQRNHATHAQQEETEVHRSEPDHSNVARLPPGSSTQVVSHHQWDPGSTKRRLSTRKRDRTPATSGDHIDDDRKPPSRRGNGQTTTKSTPLPRTLAEELQLFDREQSTKWTSSCTYRYRESADSKLPAMSSSTQSQVPPSVAAMAARQENEETTKSHPERDLHDLSLGVTLGICSPMGRPRSSCRDRVSANQGKPHVHWNSKRKGTRYKRKLQFACSQTTSQHWQRPGFSESQHFIYKDQKYTRNLDKEIVIKPETNALLANASFEQEPMQPEENENSDSAQDDQLEQDKADTC</sequence>
<feature type="compositionally biased region" description="Basic and acidic residues" evidence="1">
    <location>
        <begin position="209"/>
        <end position="224"/>
    </location>
</feature>
<feature type="compositionally biased region" description="Basic residues" evidence="1">
    <location>
        <begin position="247"/>
        <end position="257"/>
    </location>
</feature>
<feature type="region of interest" description="Disordered" evidence="1">
    <location>
        <begin position="378"/>
        <end position="403"/>
    </location>
</feature>
<dbReference type="EMBL" id="CAICTM010000308">
    <property type="protein sequence ID" value="CAB9507506.1"/>
    <property type="molecule type" value="Genomic_DNA"/>
</dbReference>
<feature type="compositionally biased region" description="Basic and acidic residues" evidence="1">
    <location>
        <begin position="346"/>
        <end position="358"/>
    </location>
</feature>
<proteinExistence type="predicted"/>
<evidence type="ECO:0000256" key="1">
    <source>
        <dbReference type="SAM" id="MobiDB-lite"/>
    </source>
</evidence>
<keyword evidence="3" id="KW-1185">Reference proteome</keyword>
<reference evidence="2" key="1">
    <citation type="submission" date="2020-06" db="EMBL/GenBank/DDBJ databases">
        <authorList>
            <consortium name="Plant Systems Biology data submission"/>
        </authorList>
    </citation>
    <scope>NUCLEOTIDE SEQUENCE</scope>
    <source>
        <strain evidence="2">D6</strain>
    </source>
</reference>
<evidence type="ECO:0000313" key="3">
    <source>
        <dbReference type="Proteomes" id="UP001153069"/>
    </source>
</evidence>
<evidence type="ECO:0000313" key="2">
    <source>
        <dbReference type="EMBL" id="CAB9507506.1"/>
    </source>
</evidence>
<dbReference type="Proteomes" id="UP001153069">
    <property type="component" value="Unassembled WGS sequence"/>
</dbReference>
<feature type="compositionally biased region" description="Acidic residues" evidence="1">
    <location>
        <begin position="469"/>
        <end position="484"/>
    </location>
</feature>
<feature type="compositionally biased region" description="Polar residues" evidence="1">
    <location>
        <begin position="278"/>
        <end position="289"/>
    </location>
</feature>
<feature type="region of interest" description="Disordered" evidence="1">
    <location>
        <begin position="321"/>
        <end position="358"/>
    </location>
</feature>
<accession>A0A9N8HAT7</accession>